<dbReference type="EMBL" id="FNQH01000001">
    <property type="protein sequence ID" value="SEA00379.1"/>
    <property type="molecule type" value="Genomic_DNA"/>
</dbReference>
<proteinExistence type="predicted"/>
<organism evidence="1 2">
    <name type="scientific">Trichococcus collinsii</name>
    <dbReference type="NCBI Taxonomy" id="157076"/>
    <lineage>
        <taxon>Bacteria</taxon>
        <taxon>Bacillati</taxon>
        <taxon>Bacillota</taxon>
        <taxon>Bacilli</taxon>
        <taxon>Lactobacillales</taxon>
        <taxon>Carnobacteriaceae</taxon>
        <taxon>Trichococcus</taxon>
    </lineage>
</organism>
<dbReference type="Proteomes" id="UP000199042">
    <property type="component" value="Unassembled WGS sequence"/>
</dbReference>
<keyword evidence="2" id="KW-1185">Reference proteome</keyword>
<evidence type="ECO:0000313" key="1">
    <source>
        <dbReference type="EMBL" id="SEA00379.1"/>
    </source>
</evidence>
<dbReference type="RefSeq" id="WP_176974126.1">
    <property type="nucleotide sequence ID" value="NZ_FJNA01000002.1"/>
</dbReference>
<name>A0AB37ZXS3_9LACT</name>
<gene>
    <name evidence="1" type="ORF">SAMN04488525_101841</name>
</gene>
<protein>
    <submittedName>
        <fullName evidence="1">Uncharacterized protein</fullName>
    </submittedName>
</protein>
<accession>A0AB37ZXS3</accession>
<dbReference type="AlphaFoldDB" id="A0AB37ZXS3"/>
<sequence>MAKVIMTDSIRNKVVGIFDSTTEALKYAKQEDIKVVSFETCKGGEMHERKEMDRRGA</sequence>
<evidence type="ECO:0000313" key="2">
    <source>
        <dbReference type="Proteomes" id="UP000199042"/>
    </source>
</evidence>
<comment type="caution">
    <text evidence="1">The sequence shown here is derived from an EMBL/GenBank/DDBJ whole genome shotgun (WGS) entry which is preliminary data.</text>
</comment>
<reference evidence="1 2" key="1">
    <citation type="submission" date="2016-10" db="EMBL/GenBank/DDBJ databases">
        <authorList>
            <person name="Varghese N."/>
            <person name="Submissions S."/>
        </authorList>
    </citation>
    <scope>NUCLEOTIDE SEQUENCE [LARGE SCALE GENOMIC DNA]</scope>
    <source>
        <strain evidence="1 2">DSM 14526</strain>
    </source>
</reference>